<sequence>MTALTLAHVTAAMVVAATPAHADDIDLARADSSEIRAYVDDLVQDRASVKDEAERLTAEQSRLSALIEQTNQEFGTIEAQLTLATEAIDAASDDLSSKFEPLADLRTEQALRYEASERAGERLDVIAPMLTRLTDRSENLSADIRTARRALKEAEERERDRDRDRDRDREEAAVRSSATSSDPGPAPANTGSVVGFAYDQVGKPYGSGKTGPNAYDCSGLVVAAYSRSGVSLPRTSQSQWAQSEPVSRGELAPGDLVFSHGLGHVSIYVGGNQVVHASKPGDTVKVTSLDYLPVDGYRRVGD</sequence>
<dbReference type="PROSITE" id="PS51935">
    <property type="entry name" value="NLPC_P60"/>
    <property type="match status" value="1"/>
</dbReference>
<dbReference type="InterPro" id="IPR051794">
    <property type="entry name" value="PG_Endopeptidase_C40"/>
</dbReference>
<evidence type="ECO:0000256" key="1">
    <source>
        <dbReference type="ARBA" id="ARBA00007074"/>
    </source>
</evidence>
<dbReference type="AlphaFoldDB" id="A0A9X3SU52"/>
<feature type="region of interest" description="Disordered" evidence="6">
    <location>
        <begin position="150"/>
        <end position="192"/>
    </location>
</feature>
<feature type="signal peptide" evidence="7">
    <location>
        <begin position="1"/>
        <end position="22"/>
    </location>
</feature>
<gene>
    <name evidence="9" type="ORF">O1R50_15185</name>
</gene>
<dbReference type="Gene3D" id="3.90.1720.10">
    <property type="entry name" value="endopeptidase domain like (from Nostoc punctiforme)"/>
    <property type="match status" value="1"/>
</dbReference>
<keyword evidence="5" id="KW-0175">Coiled coil</keyword>
<dbReference type="Pfam" id="PF00877">
    <property type="entry name" value="NLPC_P60"/>
    <property type="match status" value="1"/>
</dbReference>
<organism evidence="9 10">
    <name type="scientific">Glycomyces luteolus</name>
    <dbReference type="NCBI Taxonomy" id="2670330"/>
    <lineage>
        <taxon>Bacteria</taxon>
        <taxon>Bacillati</taxon>
        <taxon>Actinomycetota</taxon>
        <taxon>Actinomycetes</taxon>
        <taxon>Glycomycetales</taxon>
        <taxon>Glycomycetaceae</taxon>
        <taxon>Glycomyces</taxon>
    </lineage>
</organism>
<evidence type="ECO:0000256" key="4">
    <source>
        <dbReference type="ARBA" id="ARBA00022807"/>
    </source>
</evidence>
<evidence type="ECO:0000313" key="9">
    <source>
        <dbReference type="EMBL" id="MDA1360973.1"/>
    </source>
</evidence>
<comment type="similarity">
    <text evidence="1">Belongs to the peptidase C40 family.</text>
</comment>
<accession>A0A9X3SU52</accession>
<evidence type="ECO:0000256" key="3">
    <source>
        <dbReference type="ARBA" id="ARBA00022801"/>
    </source>
</evidence>
<proteinExistence type="inferred from homology"/>
<keyword evidence="7" id="KW-0732">Signal</keyword>
<protein>
    <submittedName>
        <fullName evidence="9">NlpC/P60 family protein</fullName>
    </submittedName>
</protein>
<keyword evidence="2" id="KW-0645">Protease</keyword>
<feature type="domain" description="NlpC/P60" evidence="8">
    <location>
        <begin position="187"/>
        <end position="302"/>
    </location>
</feature>
<feature type="coiled-coil region" evidence="5">
    <location>
        <begin position="39"/>
        <end position="73"/>
    </location>
</feature>
<evidence type="ECO:0000256" key="6">
    <source>
        <dbReference type="SAM" id="MobiDB-lite"/>
    </source>
</evidence>
<feature type="compositionally biased region" description="Basic and acidic residues" evidence="6">
    <location>
        <begin position="150"/>
        <end position="173"/>
    </location>
</feature>
<keyword evidence="4" id="KW-0788">Thiol protease</keyword>
<feature type="chain" id="PRO_5040826034" evidence="7">
    <location>
        <begin position="23"/>
        <end position="302"/>
    </location>
</feature>
<dbReference type="InterPro" id="IPR038765">
    <property type="entry name" value="Papain-like_cys_pep_sf"/>
</dbReference>
<keyword evidence="10" id="KW-1185">Reference proteome</keyword>
<evidence type="ECO:0000313" key="10">
    <source>
        <dbReference type="Proteomes" id="UP001146067"/>
    </source>
</evidence>
<evidence type="ECO:0000259" key="8">
    <source>
        <dbReference type="PROSITE" id="PS51935"/>
    </source>
</evidence>
<evidence type="ECO:0000256" key="5">
    <source>
        <dbReference type="SAM" id="Coils"/>
    </source>
</evidence>
<keyword evidence="3" id="KW-0378">Hydrolase</keyword>
<dbReference type="PANTHER" id="PTHR47359:SF3">
    <property type="entry name" value="NLP_P60 DOMAIN-CONTAINING PROTEIN-RELATED"/>
    <property type="match status" value="1"/>
</dbReference>
<dbReference type="RefSeq" id="WP_270110933.1">
    <property type="nucleotide sequence ID" value="NZ_JAPZVP010000011.1"/>
</dbReference>
<dbReference type="InterPro" id="IPR000064">
    <property type="entry name" value="NLP_P60_dom"/>
</dbReference>
<dbReference type="EMBL" id="JAPZVP010000011">
    <property type="protein sequence ID" value="MDA1360973.1"/>
    <property type="molecule type" value="Genomic_DNA"/>
</dbReference>
<dbReference type="SUPFAM" id="SSF54001">
    <property type="entry name" value="Cysteine proteinases"/>
    <property type="match status" value="1"/>
</dbReference>
<dbReference type="GO" id="GO:0008234">
    <property type="term" value="F:cysteine-type peptidase activity"/>
    <property type="evidence" value="ECO:0007669"/>
    <property type="project" value="UniProtKB-KW"/>
</dbReference>
<dbReference type="Proteomes" id="UP001146067">
    <property type="component" value="Unassembled WGS sequence"/>
</dbReference>
<comment type="caution">
    <text evidence="9">The sequence shown here is derived from an EMBL/GenBank/DDBJ whole genome shotgun (WGS) entry which is preliminary data.</text>
</comment>
<dbReference type="PANTHER" id="PTHR47359">
    <property type="entry name" value="PEPTIDOGLYCAN DL-ENDOPEPTIDASE CWLO"/>
    <property type="match status" value="1"/>
</dbReference>
<dbReference type="GO" id="GO:0006508">
    <property type="term" value="P:proteolysis"/>
    <property type="evidence" value="ECO:0007669"/>
    <property type="project" value="UniProtKB-KW"/>
</dbReference>
<name>A0A9X3SU52_9ACTN</name>
<reference evidence="9" key="1">
    <citation type="submission" date="2022-12" db="EMBL/GenBank/DDBJ databases">
        <title>Gycomyces niveus sp.nov.,a novel actinomycete isolated from soil in Shouguan.</title>
        <authorList>
            <person name="Yang X."/>
        </authorList>
    </citation>
    <scope>NUCLEOTIDE SEQUENCE</scope>
    <source>
        <strain evidence="9">NEAU-A15</strain>
    </source>
</reference>
<evidence type="ECO:0000256" key="7">
    <source>
        <dbReference type="SAM" id="SignalP"/>
    </source>
</evidence>
<evidence type="ECO:0000256" key="2">
    <source>
        <dbReference type="ARBA" id="ARBA00022670"/>
    </source>
</evidence>